<comment type="caution">
    <text evidence="2">The sequence shown here is derived from an EMBL/GenBank/DDBJ whole genome shotgun (WGS) entry which is preliminary data.</text>
</comment>
<dbReference type="CDD" id="cd02042">
    <property type="entry name" value="ParAB_family"/>
    <property type="match status" value="1"/>
</dbReference>
<dbReference type="InterPro" id="IPR050678">
    <property type="entry name" value="DNA_Partitioning_ATPase"/>
</dbReference>
<keyword evidence="3" id="KW-1185">Reference proteome</keyword>
<gene>
    <name evidence="2" type="ORF">E0F88_32080</name>
</gene>
<organism evidence="2 3">
    <name type="scientific">Dyadobacter psychrotolerans</name>
    <dbReference type="NCBI Taxonomy" id="2541721"/>
    <lineage>
        <taxon>Bacteria</taxon>
        <taxon>Pseudomonadati</taxon>
        <taxon>Bacteroidota</taxon>
        <taxon>Cytophagia</taxon>
        <taxon>Cytophagales</taxon>
        <taxon>Spirosomataceae</taxon>
        <taxon>Dyadobacter</taxon>
    </lineage>
</organism>
<dbReference type="RefSeq" id="WP_131962647.1">
    <property type="nucleotide sequence ID" value="NZ_SMFL01000024.1"/>
</dbReference>
<dbReference type="PANTHER" id="PTHR13696:SF99">
    <property type="entry name" value="COBYRINIC ACID AC-DIAMIDE SYNTHASE"/>
    <property type="match status" value="1"/>
</dbReference>
<reference evidence="2 3" key="1">
    <citation type="submission" date="2019-03" db="EMBL/GenBank/DDBJ databases">
        <title>Dyadobacter AR-3-6 sp. nov., isolated from arctic soil.</title>
        <authorList>
            <person name="Chaudhary D.K."/>
        </authorList>
    </citation>
    <scope>NUCLEOTIDE SEQUENCE [LARGE SCALE GENOMIC DNA]</scope>
    <source>
        <strain evidence="2 3">AR-3-6</strain>
    </source>
</reference>
<dbReference type="Proteomes" id="UP000294850">
    <property type="component" value="Unassembled WGS sequence"/>
</dbReference>
<dbReference type="Gene3D" id="3.40.50.300">
    <property type="entry name" value="P-loop containing nucleotide triphosphate hydrolases"/>
    <property type="match status" value="1"/>
</dbReference>
<evidence type="ECO:0000313" key="2">
    <source>
        <dbReference type="EMBL" id="TDE08670.1"/>
    </source>
</evidence>
<evidence type="ECO:0000259" key="1">
    <source>
        <dbReference type="Pfam" id="PF01656"/>
    </source>
</evidence>
<dbReference type="AlphaFoldDB" id="A0A4R5D9Q6"/>
<dbReference type="EMBL" id="SMFL01000024">
    <property type="protein sequence ID" value="TDE08670.1"/>
    <property type="molecule type" value="Genomic_DNA"/>
</dbReference>
<dbReference type="PANTHER" id="PTHR13696">
    <property type="entry name" value="P-LOOP CONTAINING NUCLEOSIDE TRIPHOSPHATE HYDROLASE"/>
    <property type="match status" value="1"/>
</dbReference>
<sequence length="226" mass="25623">MDKATKIISFANMKGGVGKSMLTVKTALLLASEPYNYTVAVIDADAQGTIVKRRKLEESKGIKDFKLEIYQSSFDDVKQITRELYSSEKYDYIFIDIPRSTTGYDAETLSKILVFTETVIVPLLASESELTSSIEFIKILKSLQEAKEKKGLVLNIFGLANKKRASLKMNDKVGQIIKGLKIDRFDTEIREVPTVFNNFNTNDSEYNNEKVQTYLVPFINEFVEKV</sequence>
<name>A0A4R5D9Q6_9BACT</name>
<dbReference type="InterPro" id="IPR002586">
    <property type="entry name" value="CobQ/CobB/MinD/ParA_Nub-bd_dom"/>
</dbReference>
<dbReference type="SUPFAM" id="SSF52540">
    <property type="entry name" value="P-loop containing nucleoside triphosphate hydrolases"/>
    <property type="match status" value="1"/>
</dbReference>
<dbReference type="OrthoDB" id="978593at2"/>
<accession>A0A4R5D9Q6</accession>
<protein>
    <submittedName>
        <fullName evidence="2">ParA family protein</fullName>
    </submittedName>
</protein>
<evidence type="ECO:0000313" key="3">
    <source>
        <dbReference type="Proteomes" id="UP000294850"/>
    </source>
</evidence>
<dbReference type="Pfam" id="PF01656">
    <property type="entry name" value="CbiA"/>
    <property type="match status" value="1"/>
</dbReference>
<dbReference type="InterPro" id="IPR027417">
    <property type="entry name" value="P-loop_NTPase"/>
</dbReference>
<feature type="domain" description="CobQ/CobB/MinD/ParA nucleotide binding" evidence="1">
    <location>
        <begin position="8"/>
        <end position="182"/>
    </location>
</feature>
<proteinExistence type="predicted"/>